<proteinExistence type="predicted"/>
<keyword evidence="2" id="KW-1185">Reference proteome</keyword>
<dbReference type="EMBL" id="ML121536">
    <property type="protein sequence ID" value="RPB25973.1"/>
    <property type="molecule type" value="Genomic_DNA"/>
</dbReference>
<sequence length="65" mass="7212">MLASSSLVVATLTWVSPRDFLLGQAFSGPNFNFAVFQSAPLHSRMRLMLVQSPHSWALFSVCSLR</sequence>
<dbReference type="AlphaFoldDB" id="A0A3N4LSU3"/>
<evidence type="ECO:0000313" key="1">
    <source>
        <dbReference type="EMBL" id="RPB25973.1"/>
    </source>
</evidence>
<organism evidence="1 2">
    <name type="scientific">Terfezia boudieri ATCC MYA-4762</name>
    <dbReference type="NCBI Taxonomy" id="1051890"/>
    <lineage>
        <taxon>Eukaryota</taxon>
        <taxon>Fungi</taxon>
        <taxon>Dikarya</taxon>
        <taxon>Ascomycota</taxon>
        <taxon>Pezizomycotina</taxon>
        <taxon>Pezizomycetes</taxon>
        <taxon>Pezizales</taxon>
        <taxon>Pezizaceae</taxon>
        <taxon>Terfezia</taxon>
    </lineage>
</organism>
<evidence type="ECO:0000313" key="2">
    <source>
        <dbReference type="Proteomes" id="UP000267821"/>
    </source>
</evidence>
<dbReference type="InParanoid" id="A0A3N4LSU3"/>
<dbReference type="Proteomes" id="UP000267821">
    <property type="component" value="Unassembled WGS sequence"/>
</dbReference>
<accession>A0A3N4LSU3</accession>
<reference evidence="1 2" key="1">
    <citation type="journal article" date="2018" name="Nat. Ecol. Evol.">
        <title>Pezizomycetes genomes reveal the molecular basis of ectomycorrhizal truffle lifestyle.</title>
        <authorList>
            <person name="Murat C."/>
            <person name="Payen T."/>
            <person name="Noel B."/>
            <person name="Kuo A."/>
            <person name="Morin E."/>
            <person name="Chen J."/>
            <person name="Kohler A."/>
            <person name="Krizsan K."/>
            <person name="Balestrini R."/>
            <person name="Da Silva C."/>
            <person name="Montanini B."/>
            <person name="Hainaut M."/>
            <person name="Levati E."/>
            <person name="Barry K.W."/>
            <person name="Belfiori B."/>
            <person name="Cichocki N."/>
            <person name="Clum A."/>
            <person name="Dockter R.B."/>
            <person name="Fauchery L."/>
            <person name="Guy J."/>
            <person name="Iotti M."/>
            <person name="Le Tacon F."/>
            <person name="Lindquist E.A."/>
            <person name="Lipzen A."/>
            <person name="Malagnac F."/>
            <person name="Mello A."/>
            <person name="Molinier V."/>
            <person name="Miyauchi S."/>
            <person name="Poulain J."/>
            <person name="Riccioni C."/>
            <person name="Rubini A."/>
            <person name="Sitrit Y."/>
            <person name="Splivallo R."/>
            <person name="Traeger S."/>
            <person name="Wang M."/>
            <person name="Zifcakova L."/>
            <person name="Wipf D."/>
            <person name="Zambonelli A."/>
            <person name="Paolocci F."/>
            <person name="Nowrousian M."/>
            <person name="Ottonello S."/>
            <person name="Baldrian P."/>
            <person name="Spatafora J.W."/>
            <person name="Henrissat B."/>
            <person name="Nagy L.G."/>
            <person name="Aury J.M."/>
            <person name="Wincker P."/>
            <person name="Grigoriev I.V."/>
            <person name="Bonfante P."/>
            <person name="Martin F.M."/>
        </authorList>
    </citation>
    <scope>NUCLEOTIDE SEQUENCE [LARGE SCALE GENOMIC DNA]</scope>
    <source>
        <strain evidence="1 2">ATCC MYA-4762</strain>
    </source>
</reference>
<name>A0A3N4LSU3_9PEZI</name>
<protein>
    <submittedName>
        <fullName evidence="1">Uncharacterized protein</fullName>
    </submittedName>
</protein>
<gene>
    <name evidence="1" type="ORF">L211DRAFT_836066</name>
</gene>